<dbReference type="EMBL" id="SMMG02000007">
    <property type="protein sequence ID" value="KAA3465996.1"/>
    <property type="molecule type" value="Genomic_DNA"/>
</dbReference>
<feature type="region of interest" description="Disordered" evidence="1">
    <location>
        <begin position="39"/>
        <end position="85"/>
    </location>
</feature>
<proteinExistence type="predicted"/>
<feature type="compositionally biased region" description="Basic and acidic residues" evidence="1">
    <location>
        <begin position="39"/>
        <end position="55"/>
    </location>
</feature>
<keyword evidence="3" id="KW-1185">Reference proteome</keyword>
<evidence type="ECO:0000313" key="2">
    <source>
        <dbReference type="EMBL" id="KAA3465996.1"/>
    </source>
</evidence>
<reference evidence="3" key="1">
    <citation type="journal article" date="2019" name="Plant Biotechnol. J.">
        <title>Genome sequencing of the Australian wild diploid species Gossypium australe highlights disease resistance and delayed gland morphogenesis.</title>
        <authorList>
            <person name="Cai Y."/>
            <person name="Cai X."/>
            <person name="Wang Q."/>
            <person name="Wang P."/>
            <person name="Zhang Y."/>
            <person name="Cai C."/>
            <person name="Xu Y."/>
            <person name="Wang K."/>
            <person name="Zhou Z."/>
            <person name="Wang C."/>
            <person name="Geng S."/>
            <person name="Li B."/>
            <person name="Dong Q."/>
            <person name="Hou Y."/>
            <person name="Wang H."/>
            <person name="Ai P."/>
            <person name="Liu Z."/>
            <person name="Yi F."/>
            <person name="Sun M."/>
            <person name="An G."/>
            <person name="Cheng J."/>
            <person name="Zhang Y."/>
            <person name="Shi Q."/>
            <person name="Xie Y."/>
            <person name="Shi X."/>
            <person name="Chang Y."/>
            <person name="Huang F."/>
            <person name="Chen Y."/>
            <person name="Hong S."/>
            <person name="Mi L."/>
            <person name="Sun Q."/>
            <person name="Zhang L."/>
            <person name="Zhou B."/>
            <person name="Peng R."/>
            <person name="Zhang X."/>
            <person name="Liu F."/>
        </authorList>
    </citation>
    <scope>NUCLEOTIDE SEQUENCE [LARGE SCALE GENOMIC DNA]</scope>
    <source>
        <strain evidence="3">cv. PA1801</strain>
    </source>
</reference>
<comment type="caution">
    <text evidence="2">The sequence shown here is derived from an EMBL/GenBank/DDBJ whole genome shotgun (WGS) entry which is preliminary data.</text>
</comment>
<sequence length="164" mass="18430">MCKCFIEGLNEDIKLLVGILDINEFLVLVERACKAEELSKEKKKADSKARDERKRSMSKTSQPSTKRFRDVSNRSNASFGHMSRDRPRRMLVQKFKLQLNQVSAVLKAASLSVNSVEAEEENVQNERPSNVTARGRPPRNARDVSGSQRGITDIAVRSEARALA</sequence>
<accession>A0A5B6VAJ2</accession>
<organism evidence="2 3">
    <name type="scientific">Gossypium australe</name>
    <dbReference type="NCBI Taxonomy" id="47621"/>
    <lineage>
        <taxon>Eukaryota</taxon>
        <taxon>Viridiplantae</taxon>
        <taxon>Streptophyta</taxon>
        <taxon>Embryophyta</taxon>
        <taxon>Tracheophyta</taxon>
        <taxon>Spermatophyta</taxon>
        <taxon>Magnoliopsida</taxon>
        <taxon>eudicotyledons</taxon>
        <taxon>Gunneridae</taxon>
        <taxon>Pentapetalae</taxon>
        <taxon>rosids</taxon>
        <taxon>malvids</taxon>
        <taxon>Malvales</taxon>
        <taxon>Malvaceae</taxon>
        <taxon>Malvoideae</taxon>
        <taxon>Gossypium</taxon>
    </lineage>
</organism>
<evidence type="ECO:0000313" key="3">
    <source>
        <dbReference type="Proteomes" id="UP000325315"/>
    </source>
</evidence>
<dbReference type="OrthoDB" id="1103803at2759"/>
<gene>
    <name evidence="2" type="ORF">EPI10_001125</name>
</gene>
<name>A0A5B6VAJ2_9ROSI</name>
<dbReference type="Proteomes" id="UP000325315">
    <property type="component" value="Unassembled WGS sequence"/>
</dbReference>
<protein>
    <submittedName>
        <fullName evidence="2">Gag-Pol polyprotein</fullName>
    </submittedName>
</protein>
<dbReference type="AlphaFoldDB" id="A0A5B6VAJ2"/>
<feature type="region of interest" description="Disordered" evidence="1">
    <location>
        <begin position="116"/>
        <end position="164"/>
    </location>
</feature>
<evidence type="ECO:0000256" key="1">
    <source>
        <dbReference type="SAM" id="MobiDB-lite"/>
    </source>
</evidence>